<gene>
    <name evidence="1" type="ORF">WMO14_05275</name>
</gene>
<keyword evidence="2" id="KW-1185">Reference proteome</keyword>
<protein>
    <recommendedName>
        <fullName evidence="3">Mga helix-turn-helix domain-containing protein</fullName>
    </recommendedName>
</protein>
<sequence length="468" mass="56137">MYEDVKNIISELRSRHTGYTDFPMELKRQVYSIICKQLASKDNTYTQTQLLEYLGLPKDVFKEKYWNMYSPDMKLRQQVYHNLHILLNYAEVECNEIYRGMLHYIISQADQRTDTFFDMFGKMGLVPLFCANGYSNRIVLLARRNYHQLVQFQNALKKPVKVYKHIKAFTKTIEVMGIEKQKEVLISKINQWLALFSVYQDWSATGYDEYTLAARYFMCNCLRTEYWLDSKLEKTYSYKDGKLVVDDISSYLDDTKMSRSRIKQLCGLSKEDFCKFADMYVKKIHLHLIEADYLNIESISTSIVKQGLDFQFDRQFLYIDMPKYIREYKRFEFSGAHMMDILKVLKTYRGNWIMTWKTYVENQNENSPYYRLSSKEADYENDVTLEVIYREMLNMHNVKPLYVYVYRDKDRNRPQSIAFITDIDCSEADDRAFMDKYDVGFRDGGHIRKMTMPEFIDKFIRNSHWKMF</sequence>
<organism evidence="1 2">
    <name type="scientific">[Lactobacillus] rogosae</name>
    <dbReference type="NCBI Taxonomy" id="706562"/>
    <lineage>
        <taxon>Bacteria</taxon>
        <taxon>Bacillati</taxon>
        <taxon>Bacillota</taxon>
        <taxon>Clostridia</taxon>
        <taxon>Lachnospirales</taxon>
        <taxon>Lachnospiraceae</taxon>
        <taxon>Lachnospira</taxon>
    </lineage>
</organism>
<dbReference type="Proteomes" id="UP001442364">
    <property type="component" value="Unassembled WGS sequence"/>
</dbReference>
<proteinExistence type="predicted"/>
<dbReference type="RefSeq" id="WP_349153406.1">
    <property type="nucleotide sequence ID" value="NZ_JBBMER010000003.1"/>
</dbReference>
<dbReference type="EMBL" id="JBBMER010000003">
    <property type="protein sequence ID" value="MEQ2379288.1"/>
    <property type="molecule type" value="Genomic_DNA"/>
</dbReference>
<evidence type="ECO:0008006" key="3">
    <source>
        <dbReference type="Google" id="ProtNLM"/>
    </source>
</evidence>
<accession>A0ABV1BU64</accession>
<name>A0ABV1BU64_9FIRM</name>
<comment type="caution">
    <text evidence="1">The sequence shown here is derived from an EMBL/GenBank/DDBJ whole genome shotgun (WGS) entry which is preliminary data.</text>
</comment>
<evidence type="ECO:0000313" key="2">
    <source>
        <dbReference type="Proteomes" id="UP001442364"/>
    </source>
</evidence>
<reference evidence="1 2" key="1">
    <citation type="submission" date="2024-03" db="EMBL/GenBank/DDBJ databases">
        <title>Human intestinal bacterial collection.</title>
        <authorList>
            <person name="Pauvert C."/>
            <person name="Hitch T.C.A."/>
            <person name="Clavel T."/>
        </authorList>
    </citation>
    <scope>NUCLEOTIDE SEQUENCE [LARGE SCALE GENOMIC DNA]</scope>
    <source>
        <strain evidence="1 2">CLA-AA-H255</strain>
    </source>
</reference>
<evidence type="ECO:0000313" key="1">
    <source>
        <dbReference type="EMBL" id="MEQ2379288.1"/>
    </source>
</evidence>